<evidence type="ECO:0000256" key="13">
    <source>
        <dbReference type="SAM" id="Phobius"/>
    </source>
</evidence>
<dbReference type="Pfam" id="PF13807">
    <property type="entry name" value="GNVR"/>
    <property type="match status" value="1"/>
</dbReference>
<comment type="function">
    <text evidence="11">Required for CpsD phosphorylation. Involved in the regulation of capsular polysaccharide biosynthesis. May be part of a complex that directs the coordinated polymerization and export to the cell surface of the capsular polysaccharide.</text>
</comment>
<evidence type="ECO:0000256" key="5">
    <source>
        <dbReference type="ARBA" id="ARBA00022475"/>
    </source>
</evidence>
<dbReference type="EMBL" id="JQBK01000110">
    <property type="protein sequence ID" value="KRN80864.1"/>
    <property type="molecule type" value="Genomic_DNA"/>
</dbReference>
<keyword evidence="10" id="KW-0270">Exopolysaccharide synthesis</keyword>
<dbReference type="Proteomes" id="UP000051491">
    <property type="component" value="Unassembled WGS sequence"/>
</dbReference>
<dbReference type="GO" id="GO:0004713">
    <property type="term" value="F:protein tyrosine kinase activity"/>
    <property type="evidence" value="ECO:0007669"/>
    <property type="project" value="TreeGrafter"/>
</dbReference>
<evidence type="ECO:0000256" key="2">
    <source>
        <dbReference type="ARBA" id="ARBA00005132"/>
    </source>
</evidence>
<evidence type="ECO:0000256" key="9">
    <source>
        <dbReference type="ARBA" id="ARBA00023136"/>
    </source>
</evidence>
<comment type="similarity">
    <text evidence="3">Belongs to the CpsC/CapA family.</text>
</comment>
<dbReference type="GO" id="GO:0000271">
    <property type="term" value="P:polysaccharide biosynthetic process"/>
    <property type="evidence" value="ECO:0007669"/>
    <property type="project" value="UniProtKB-KW"/>
</dbReference>
<feature type="region of interest" description="Disordered" evidence="12">
    <location>
        <begin position="236"/>
        <end position="271"/>
    </location>
</feature>
<feature type="domain" description="Polysaccharide chain length determinant N-terminal" evidence="14">
    <location>
        <begin position="11"/>
        <end position="100"/>
    </location>
</feature>
<dbReference type="AlphaFoldDB" id="A0A0R2JUU7"/>
<comment type="caution">
    <text evidence="16">The sequence shown here is derived from an EMBL/GenBank/DDBJ whole genome shotgun (WGS) entry which is preliminary data.</text>
</comment>
<dbReference type="GO" id="GO:0005886">
    <property type="term" value="C:plasma membrane"/>
    <property type="evidence" value="ECO:0007669"/>
    <property type="project" value="UniProtKB-SubCell"/>
</dbReference>
<dbReference type="PANTHER" id="PTHR32309:SF13">
    <property type="entry name" value="FERRIC ENTEROBACTIN TRANSPORT PROTEIN FEPE"/>
    <property type="match status" value="1"/>
</dbReference>
<evidence type="ECO:0000259" key="15">
    <source>
        <dbReference type="Pfam" id="PF13807"/>
    </source>
</evidence>
<name>A0A0R2JUU7_9LACO</name>
<evidence type="ECO:0000256" key="7">
    <source>
        <dbReference type="ARBA" id="ARBA00022903"/>
    </source>
</evidence>
<evidence type="ECO:0000256" key="12">
    <source>
        <dbReference type="SAM" id="MobiDB-lite"/>
    </source>
</evidence>
<evidence type="ECO:0000256" key="6">
    <source>
        <dbReference type="ARBA" id="ARBA00022692"/>
    </source>
</evidence>
<feature type="domain" description="Tyrosine-protein kinase G-rich" evidence="15">
    <location>
        <begin position="151"/>
        <end position="201"/>
    </location>
</feature>
<evidence type="ECO:0000313" key="17">
    <source>
        <dbReference type="Proteomes" id="UP000051491"/>
    </source>
</evidence>
<reference evidence="16 17" key="1">
    <citation type="journal article" date="2015" name="Genome Announc.">
        <title>Expanding the biotechnology potential of lactobacilli through comparative genomics of 213 strains and associated genera.</title>
        <authorList>
            <person name="Sun Z."/>
            <person name="Harris H.M."/>
            <person name="McCann A."/>
            <person name="Guo C."/>
            <person name="Argimon S."/>
            <person name="Zhang W."/>
            <person name="Yang X."/>
            <person name="Jeffery I.B."/>
            <person name="Cooney J.C."/>
            <person name="Kagawa T.F."/>
            <person name="Liu W."/>
            <person name="Song Y."/>
            <person name="Salvetti E."/>
            <person name="Wrobel A."/>
            <person name="Rasinkangas P."/>
            <person name="Parkhill J."/>
            <person name="Rea M.C."/>
            <person name="O'Sullivan O."/>
            <person name="Ritari J."/>
            <person name="Douillard F.P."/>
            <person name="Paul Ross R."/>
            <person name="Yang R."/>
            <person name="Briner A.E."/>
            <person name="Felis G.E."/>
            <person name="de Vos W.M."/>
            <person name="Barrangou R."/>
            <person name="Klaenhammer T.R."/>
            <person name="Caufield P.W."/>
            <person name="Cui Y."/>
            <person name="Zhang H."/>
            <person name="O'Toole P.W."/>
        </authorList>
    </citation>
    <scope>NUCLEOTIDE SEQUENCE [LARGE SCALE GENOMIC DNA]</scope>
    <source>
        <strain evidence="16 17">DSM 15353</strain>
    </source>
</reference>
<dbReference type="PANTHER" id="PTHR32309">
    <property type="entry name" value="TYROSINE-PROTEIN KINASE"/>
    <property type="match status" value="1"/>
</dbReference>
<dbReference type="Pfam" id="PF02706">
    <property type="entry name" value="Wzz"/>
    <property type="match status" value="1"/>
</dbReference>
<sequence>MNETSHSEATLSIEDILLTLRKHLKIIIGSTIIVTLLAFVVTFFVMTPKYQSTTQLLVNRKLDDNQQTAVLQQTQADVQMINTYKDIITSPTILKDVAKDVGNGQTVSKLTDEISISSQQNSQVFSVDVKTTDPQEAAKIANVTARTFRDKIKSIMSVNNVSVVSKATVNESPVSPRLPLNIAIGFVLGLLAGIGLAFLNEALDKTVKDEAFLAEAGLTSLGIVSEIPAEDIKKRAFAGQQHGQHKHHTRVAEATPADLPPRGAELRRRVK</sequence>
<accession>A0A0R2JUU7</accession>
<keyword evidence="8 13" id="KW-1133">Transmembrane helix</keyword>
<evidence type="ECO:0000313" key="16">
    <source>
        <dbReference type="EMBL" id="KRN80864.1"/>
    </source>
</evidence>
<evidence type="ECO:0000259" key="14">
    <source>
        <dbReference type="Pfam" id="PF02706"/>
    </source>
</evidence>
<evidence type="ECO:0000256" key="3">
    <source>
        <dbReference type="ARBA" id="ARBA00006683"/>
    </source>
</evidence>
<feature type="transmembrane region" description="Helical" evidence="13">
    <location>
        <begin position="178"/>
        <end position="199"/>
    </location>
</feature>
<dbReference type="InterPro" id="IPR003856">
    <property type="entry name" value="LPS_length_determ_N"/>
</dbReference>
<proteinExistence type="inferred from homology"/>
<evidence type="ECO:0000256" key="10">
    <source>
        <dbReference type="ARBA" id="ARBA00023169"/>
    </source>
</evidence>
<dbReference type="STRING" id="89059.LAC1533_2288"/>
<evidence type="ECO:0000256" key="8">
    <source>
        <dbReference type="ARBA" id="ARBA00022989"/>
    </source>
</evidence>
<evidence type="ECO:0000256" key="11">
    <source>
        <dbReference type="ARBA" id="ARBA00045736"/>
    </source>
</evidence>
<evidence type="ECO:0000256" key="1">
    <source>
        <dbReference type="ARBA" id="ARBA00004651"/>
    </source>
</evidence>
<dbReference type="RefSeq" id="WP_010495921.1">
    <property type="nucleotide sequence ID" value="NZ_JQBK01000110.1"/>
</dbReference>
<comment type="pathway">
    <text evidence="2">Capsule biogenesis; capsule polysaccharide biosynthesis.</text>
</comment>
<comment type="subcellular location">
    <subcellularLocation>
        <location evidence="1">Cell membrane</location>
        <topology evidence="1">Multi-pass membrane protein</topology>
    </subcellularLocation>
</comment>
<feature type="transmembrane region" description="Helical" evidence="13">
    <location>
        <begin position="26"/>
        <end position="46"/>
    </location>
</feature>
<evidence type="ECO:0000256" key="4">
    <source>
        <dbReference type="ARBA" id="ARBA00020739"/>
    </source>
</evidence>
<dbReference type="InterPro" id="IPR050445">
    <property type="entry name" value="Bact_polysacc_biosynth/exp"/>
</dbReference>
<dbReference type="InterPro" id="IPR032807">
    <property type="entry name" value="GNVR"/>
</dbReference>
<keyword evidence="9 13" id="KW-0472">Membrane</keyword>
<organism evidence="16 17">
    <name type="scientific">Ligilactobacillus acidipiscis</name>
    <dbReference type="NCBI Taxonomy" id="89059"/>
    <lineage>
        <taxon>Bacteria</taxon>
        <taxon>Bacillati</taxon>
        <taxon>Bacillota</taxon>
        <taxon>Bacilli</taxon>
        <taxon>Lactobacillales</taxon>
        <taxon>Lactobacillaceae</taxon>
        <taxon>Ligilactobacillus</taxon>
    </lineage>
</organism>
<keyword evidence="5" id="KW-1003">Cell membrane</keyword>
<keyword evidence="6 13" id="KW-0812">Transmembrane</keyword>
<dbReference type="OrthoDB" id="2360475at2"/>
<dbReference type="PATRIC" id="fig|89059.3.peg.236"/>
<keyword evidence="7" id="KW-0972">Capsule biogenesis/degradation</keyword>
<gene>
    <name evidence="16" type="ORF">IV43_GL000231</name>
</gene>
<protein>
    <recommendedName>
        <fullName evidence="4">Capsular polysaccharide biosynthesis protein CpsC</fullName>
    </recommendedName>
</protein>